<accession>A0A2V1HLR7</accession>
<dbReference type="InterPro" id="IPR042070">
    <property type="entry name" value="PucR_C-HTH_sf"/>
</dbReference>
<sequence length="274" mass="29758">MLDAAAGIARVLLAEDSSSTAAGTREESMRLLLDDDPRTRRAAFADAVSRRWIERGGRTVVRAIIIDNGVGRLRRATFARHIAAATPAHSTVIRDHDSVLYLVTRDGRSGVDLDAWIREESVRFDVTVAGIGSAHLDPLATDLGDAAEQARVAADLSAALPDLLPGSSIDELGGWVMLHAVTADSRRLSDISPAAELLYRASDPLQRETIETYLDAGGHARAACEKLHIHRTTLYYRLDNMPPVVRDALDDGMKRSTLHLALKLARLWEATGAI</sequence>
<dbReference type="AlphaFoldDB" id="A0A2V1HLR7"/>
<evidence type="ECO:0000259" key="1">
    <source>
        <dbReference type="Pfam" id="PF13556"/>
    </source>
</evidence>
<dbReference type="InterPro" id="IPR051448">
    <property type="entry name" value="CdaR-like_regulators"/>
</dbReference>
<dbReference type="EMBL" id="QEOP01000004">
    <property type="protein sequence ID" value="PVZ93478.1"/>
    <property type="molecule type" value="Genomic_DNA"/>
</dbReference>
<organism evidence="2 3">
    <name type="scientific">Amnibacterium flavum</name>
    <dbReference type="NCBI Taxonomy" id="2173173"/>
    <lineage>
        <taxon>Bacteria</taxon>
        <taxon>Bacillati</taxon>
        <taxon>Actinomycetota</taxon>
        <taxon>Actinomycetes</taxon>
        <taxon>Micrococcales</taxon>
        <taxon>Microbacteriaceae</taxon>
        <taxon>Amnibacterium</taxon>
    </lineage>
</organism>
<comment type="caution">
    <text evidence="2">The sequence shown here is derived from an EMBL/GenBank/DDBJ whole genome shotgun (WGS) entry which is preliminary data.</text>
</comment>
<gene>
    <name evidence="2" type="ORF">DDQ50_15730</name>
</gene>
<reference evidence="2 3" key="1">
    <citation type="submission" date="2018-05" db="EMBL/GenBank/DDBJ databases">
        <title>Amnibacterium sp. M8JJ-5, whole genome shotgun sequence.</title>
        <authorList>
            <person name="Tuo L."/>
        </authorList>
    </citation>
    <scope>NUCLEOTIDE SEQUENCE [LARGE SCALE GENOMIC DNA]</scope>
    <source>
        <strain evidence="2 3">M8JJ-5</strain>
    </source>
</reference>
<dbReference type="InterPro" id="IPR025736">
    <property type="entry name" value="PucR_C-HTH_dom"/>
</dbReference>
<dbReference type="PANTHER" id="PTHR33744:SF17">
    <property type="entry name" value="CONSERVED PROTEIN"/>
    <property type="match status" value="1"/>
</dbReference>
<protein>
    <recommendedName>
        <fullName evidence="1">PucR C-terminal helix-turn-helix domain-containing protein</fullName>
    </recommendedName>
</protein>
<evidence type="ECO:0000313" key="2">
    <source>
        <dbReference type="EMBL" id="PVZ93478.1"/>
    </source>
</evidence>
<dbReference type="OrthoDB" id="3505602at2"/>
<dbReference type="Gene3D" id="1.10.10.2840">
    <property type="entry name" value="PucR C-terminal helix-turn-helix domain"/>
    <property type="match status" value="1"/>
</dbReference>
<keyword evidence="3" id="KW-1185">Reference proteome</keyword>
<dbReference type="PANTHER" id="PTHR33744">
    <property type="entry name" value="CARBOHYDRATE DIACID REGULATOR"/>
    <property type="match status" value="1"/>
</dbReference>
<dbReference type="Pfam" id="PF13556">
    <property type="entry name" value="HTH_30"/>
    <property type="match status" value="1"/>
</dbReference>
<feature type="domain" description="PucR C-terminal helix-turn-helix" evidence="1">
    <location>
        <begin position="207"/>
        <end position="264"/>
    </location>
</feature>
<name>A0A2V1HLR7_9MICO</name>
<dbReference type="Proteomes" id="UP000244893">
    <property type="component" value="Unassembled WGS sequence"/>
</dbReference>
<evidence type="ECO:0000313" key="3">
    <source>
        <dbReference type="Proteomes" id="UP000244893"/>
    </source>
</evidence>
<proteinExistence type="predicted"/>